<accession>A0A9W9PLT3</accession>
<evidence type="ECO:0000259" key="1">
    <source>
        <dbReference type="Pfam" id="PF12222"/>
    </source>
</evidence>
<feature type="domain" description="Peptide N-acetyl-beta-D-glucosaminyl asparaginase amidase A N-terminal" evidence="1">
    <location>
        <begin position="10"/>
        <end position="325"/>
    </location>
</feature>
<gene>
    <name evidence="2" type="ORF">N7476_011027</name>
</gene>
<dbReference type="Pfam" id="PF25156">
    <property type="entry name" value="PNGase_A_C"/>
    <property type="match status" value="1"/>
</dbReference>
<protein>
    <recommendedName>
        <fullName evidence="1">Peptide N-acetyl-beta-D-glucosaminyl asparaginase amidase A N-terminal domain-containing protein</fullName>
    </recommendedName>
</protein>
<dbReference type="InterPro" id="IPR056948">
    <property type="entry name" value="PNGaseA_N"/>
</dbReference>
<dbReference type="Pfam" id="PF12222">
    <property type="entry name" value="PNGaseA"/>
    <property type="match status" value="1"/>
</dbReference>
<comment type="caution">
    <text evidence="2">The sequence shown here is derived from an EMBL/GenBank/DDBJ whole genome shotgun (WGS) entry which is preliminary data.</text>
</comment>
<organism evidence="2 3">
    <name type="scientific">Penicillium atrosanguineum</name>
    <dbReference type="NCBI Taxonomy" id="1132637"/>
    <lineage>
        <taxon>Eukaryota</taxon>
        <taxon>Fungi</taxon>
        <taxon>Dikarya</taxon>
        <taxon>Ascomycota</taxon>
        <taxon>Pezizomycotina</taxon>
        <taxon>Eurotiomycetes</taxon>
        <taxon>Eurotiomycetidae</taxon>
        <taxon>Eurotiales</taxon>
        <taxon>Aspergillaceae</taxon>
        <taxon>Penicillium</taxon>
    </lineage>
</organism>
<sequence>MEVVQAQVPPRKNYDNPTCTQTIFSHVFADSYGTPYVGTYSPPKNCDFTTTIFNISITSSGRQYDRLALLFFGDTEIWRTSTAMPGGYDIYWNYQKDMTIFDTLIRGEQKIIFDLDNVYLGLYTGTFNVTLEALYFNEHYTDLDPAHLVYPISALASSQNISSVMSLPDDNGTVSINFPQNVKCAVVSILASGNGNEEFWYTNVPSQYTNTFPSNAGWLYGYSPFREIELLIDENLAGVSWPFPILFTGGVDPGLWRPIAGIDAYDLPSFEIDITPWLPLLCDGHAHTLGLKVVGYDSSTKSHIGTVGDNWYVTGSVFVWLDEKIIKSHIPEPSFSFTPELTTMAINGTTANSSLYFSLSASRRLSISSTIHTSTGPKLASWTQDLSFSNIQNMTSEAYNQSLAMISTGSFSNSFSQVTNTYHYPMNLFSAYVIAPSLASLSSVYTLIDRSLITSGVNTIPYLTGISIGKETFGTRQNASSMYYWNKTIVQGTSADTGITEQWLTFAGKPGNLERGVSDFSRTLKEVDDYMLVDQKGWTTLAIPETEPLPAVEGEPTV</sequence>
<evidence type="ECO:0000313" key="2">
    <source>
        <dbReference type="EMBL" id="KAJ5299470.1"/>
    </source>
</evidence>
<dbReference type="PANTHER" id="PTHR31104">
    <property type="entry name" value="PEPTIDE-N4-(N-ACETYL-BETA-GLUCOSAMINYL)ASPARAGINE AMIDASE A PROTEIN"/>
    <property type="match status" value="1"/>
</dbReference>
<evidence type="ECO:0000313" key="3">
    <source>
        <dbReference type="Proteomes" id="UP001147746"/>
    </source>
</evidence>
<proteinExistence type="predicted"/>
<keyword evidence="3" id="KW-1185">Reference proteome</keyword>
<dbReference type="InterPro" id="IPR021102">
    <property type="entry name" value="PNGase_A"/>
</dbReference>
<dbReference type="AlphaFoldDB" id="A0A9W9PLT3"/>
<name>A0A9W9PLT3_9EURO</name>
<reference evidence="2" key="1">
    <citation type="submission" date="2022-12" db="EMBL/GenBank/DDBJ databases">
        <authorList>
            <person name="Petersen C."/>
        </authorList>
    </citation>
    <scope>NUCLEOTIDE SEQUENCE</scope>
    <source>
        <strain evidence="2">IBT 21472</strain>
    </source>
</reference>
<dbReference type="EMBL" id="JAPZBO010000010">
    <property type="protein sequence ID" value="KAJ5299470.1"/>
    <property type="molecule type" value="Genomic_DNA"/>
</dbReference>
<dbReference type="Proteomes" id="UP001147746">
    <property type="component" value="Unassembled WGS sequence"/>
</dbReference>
<reference evidence="2" key="2">
    <citation type="journal article" date="2023" name="IMA Fungus">
        <title>Comparative genomic study of the Penicillium genus elucidates a diverse pangenome and 15 lateral gene transfer events.</title>
        <authorList>
            <person name="Petersen C."/>
            <person name="Sorensen T."/>
            <person name="Nielsen M.R."/>
            <person name="Sondergaard T.E."/>
            <person name="Sorensen J.L."/>
            <person name="Fitzpatrick D.A."/>
            <person name="Frisvad J.C."/>
            <person name="Nielsen K.L."/>
        </authorList>
    </citation>
    <scope>NUCLEOTIDE SEQUENCE</scope>
    <source>
        <strain evidence="2">IBT 21472</strain>
    </source>
</reference>